<reference evidence="3" key="1">
    <citation type="journal article" date="2019" name="Int. J. Syst. Evol. Microbiol.">
        <title>Halobacteriovorax valvorus sp. nov., a novel prokaryotic predator isolated from coastal seawater of China.</title>
        <authorList>
            <person name="Chen M.-X."/>
        </authorList>
    </citation>
    <scope>NUCLEOTIDE SEQUENCE [LARGE SCALE GENOMIC DNA]</scope>
    <source>
        <strain evidence="3">BL9</strain>
    </source>
</reference>
<feature type="compositionally biased region" description="Basic and acidic residues" evidence="1">
    <location>
        <begin position="706"/>
        <end position="738"/>
    </location>
</feature>
<gene>
    <name evidence="2" type="ORF">DAY19_02805</name>
</gene>
<evidence type="ECO:0000313" key="2">
    <source>
        <dbReference type="EMBL" id="RZF22719.1"/>
    </source>
</evidence>
<dbReference type="Proteomes" id="UP000443582">
    <property type="component" value="Unassembled WGS sequence"/>
</dbReference>
<sequence>MSFQIDIHTFLTDDVFNKLKEVVSEDINLIKVGTVDELADKLNVITNDFSTTVDAQAKVLYVSNDVSTKRASISPEAIINAKENVILEIEQFFGVMHTPKQRVLKSFQSAKQYKITSRFSIGYYSDLINLKLHEKSFEVENYTNMLQSTLSELVLVKQACPVEIDLLLSDNEALFYINAFSVYIDDNLIEKISSFMSEKCSFFGLKRNDKKGQLQICFTVEKQKSYQACFVFTKSIEIKRDSVATVDISDEESIIDHKNYHDPIVKKVTVKTLKDIVEFMKNREVSEENFLDDLDAFPDKAILKILKDDEIEFIKKSVLSDTNIDLKEAITSTVKESFDDAKKFNEKFFNSIDRNTFKDLVKPESWPLDGEKLKNEIADEVLDKSAVNSYDEYVENVKEYVNGKYDVLDEDFTTVKDNAEGNIAEELIRVKGQNIEEFVRSSETVQMKSKVARMSSLFNQMKDELDKTKAEALENGNKEEEKKVISGTTQHHKEELQVISGSKPEEKSDIQVVKDNTPKEESTEDLTVVKSHDEVAESSKEDVLVIKGEEDLDEKDDVFVVKADEQKADTGKMEVKSAKDLNGEDRWIQDLESKVDQLTKELEIKNDSIEVMSRKVDEAHQLAASEKKQLANLQLKYKEELVKVESLEKELKKYNEDEAGAKGENPAEKLKEAQNEVKKYKQRLKFAQSQIQNLEKAKKAAASKGTNDKKLSHLEKMLDKQKQLKSKADTEVANYKRDNHKLSQENKILSNKIKELEMKLDKKNKSAA</sequence>
<keyword evidence="3" id="KW-1185">Reference proteome</keyword>
<evidence type="ECO:0000313" key="3">
    <source>
        <dbReference type="Proteomes" id="UP000443582"/>
    </source>
</evidence>
<feature type="compositionally biased region" description="Basic and acidic residues" evidence="1">
    <location>
        <begin position="472"/>
        <end position="484"/>
    </location>
</feature>
<dbReference type="EMBL" id="QDKL01000001">
    <property type="protein sequence ID" value="RZF22719.1"/>
    <property type="molecule type" value="Genomic_DNA"/>
</dbReference>
<dbReference type="RefSeq" id="WP_114705664.1">
    <property type="nucleotide sequence ID" value="NZ_QDKL01000001.1"/>
</dbReference>
<organism evidence="2 3">
    <name type="scientific">Halobacteriovorax vibrionivorans</name>
    <dbReference type="NCBI Taxonomy" id="2152716"/>
    <lineage>
        <taxon>Bacteria</taxon>
        <taxon>Pseudomonadati</taxon>
        <taxon>Bdellovibrionota</taxon>
        <taxon>Bacteriovoracia</taxon>
        <taxon>Bacteriovoracales</taxon>
        <taxon>Halobacteriovoraceae</taxon>
        <taxon>Halobacteriovorax</taxon>
    </lineage>
</organism>
<comment type="caution">
    <text evidence="2">The sequence shown here is derived from an EMBL/GenBank/DDBJ whole genome shotgun (WGS) entry which is preliminary data.</text>
</comment>
<name>A0ABY0IMH7_9BACT</name>
<protein>
    <submittedName>
        <fullName evidence="2">Uncharacterized protein</fullName>
    </submittedName>
</protein>
<proteinExistence type="predicted"/>
<evidence type="ECO:0000256" key="1">
    <source>
        <dbReference type="SAM" id="MobiDB-lite"/>
    </source>
</evidence>
<feature type="region of interest" description="Disordered" evidence="1">
    <location>
        <begin position="472"/>
        <end position="522"/>
    </location>
</feature>
<accession>A0ABY0IMH7</accession>
<feature type="region of interest" description="Disordered" evidence="1">
    <location>
        <begin position="696"/>
        <end position="738"/>
    </location>
</feature>